<evidence type="ECO:0000313" key="8">
    <source>
        <dbReference type="EMBL" id="AWH93582.1"/>
    </source>
</evidence>
<keyword evidence="2 6" id="KW-0812">Transmembrane</keyword>
<reference evidence="8 9" key="1">
    <citation type="submission" date="2016-04" db="EMBL/GenBank/DDBJ databases">
        <title>Complete genome sequence of Dietzia lutea YIM 80766T, a strain isolated from desert soil in Egypt.</title>
        <authorList>
            <person name="Zhao J."/>
            <person name="Hu B."/>
            <person name="Geng S."/>
            <person name="Nie Y."/>
            <person name="Tang Y."/>
        </authorList>
    </citation>
    <scope>NUCLEOTIDE SEQUENCE [LARGE SCALE GENOMIC DNA]</scope>
    <source>
        <strain evidence="8 9">YIM 80766</strain>
    </source>
</reference>
<evidence type="ECO:0000256" key="6">
    <source>
        <dbReference type="SAM" id="Phobius"/>
    </source>
</evidence>
<evidence type="ECO:0000256" key="4">
    <source>
        <dbReference type="ARBA" id="ARBA00023136"/>
    </source>
</evidence>
<feature type="region of interest" description="Disordered" evidence="5">
    <location>
        <begin position="1"/>
        <end position="24"/>
    </location>
</feature>
<comment type="subcellular location">
    <subcellularLocation>
        <location evidence="1">Endomembrane system</location>
        <topology evidence="1">Multi-pass membrane protein</topology>
    </subcellularLocation>
</comment>
<organism evidence="8 9">
    <name type="scientific">Dietzia lutea</name>
    <dbReference type="NCBI Taxonomy" id="546160"/>
    <lineage>
        <taxon>Bacteria</taxon>
        <taxon>Bacillati</taxon>
        <taxon>Actinomycetota</taxon>
        <taxon>Actinomycetes</taxon>
        <taxon>Mycobacteriales</taxon>
        <taxon>Dietziaceae</taxon>
        <taxon>Dietzia</taxon>
    </lineage>
</organism>
<feature type="domain" description="DUF202" evidence="7">
    <location>
        <begin position="19"/>
        <end position="81"/>
    </location>
</feature>
<dbReference type="Pfam" id="PF02656">
    <property type="entry name" value="DUF202"/>
    <property type="match status" value="1"/>
</dbReference>
<dbReference type="Proteomes" id="UP000244928">
    <property type="component" value="Chromosome"/>
</dbReference>
<dbReference type="EMBL" id="CP015449">
    <property type="protein sequence ID" value="AWH93582.1"/>
    <property type="molecule type" value="Genomic_DNA"/>
</dbReference>
<protein>
    <recommendedName>
        <fullName evidence="7">DUF202 domain-containing protein</fullName>
    </recommendedName>
</protein>
<evidence type="ECO:0000256" key="2">
    <source>
        <dbReference type="ARBA" id="ARBA00022692"/>
    </source>
</evidence>
<dbReference type="RefSeq" id="WP_108848938.1">
    <property type="nucleotide sequence ID" value="NZ_CP015449.1"/>
</dbReference>
<evidence type="ECO:0000313" key="9">
    <source>
        <dbReference type="Proteomes" id="UP000244928"/>
    </source>
</evidence>
<proteinExistence type="predicted"/>
<name>A0A2S1RBF0_9ACTN</name>
<accession>A0A2S1RBF0</accession>
<dbReference type="InterPro" id="IPR003807">
    <property type="entry name" value="DUF202"/>
</dbReference>
<feature type="transmembrane region" description="Helical" evidence="6">
    <location>
        <begin position="100"/>
        <end position="122"/>
    </location>
</feature>
<dbReference type="KEGG" id="dlu:A6035_16945"/>
<feature type="transmembrane region" description="Helical" evidence="6">
    <location>
        <begin position="55"/>
        <end position="74"/>
    </location>
</feature>
<dbReference type="OrthoDB" id="4774462at2"/>
<keyword evidence="4 6" id="KW-0472">Membrane</keyword>
<dbReference type="GO" id="GO:0012505">
    <property type="term" value="C:endomembrane system"/>
    <property type="evidence" value="ECO:0007669"/>
    <property type="project" value="UniProtKB-SubCell"/>
</dbReference>
<keyword evidence="3 6" id="KW-1133">Transmembrane helix</keyword>
<gene>
    <name evidence="8" type="ORF">A6035_16945</name>
</gene>
<evidence type="ECO:0000256" key="5">
    <source>
        <dbReference type="SAM" id="MobiDB-lite"/>
    </source>
</evidence>
<evidence type="ECO:0000256" key="3">
    <source>
        <dbReference type="ARBA" id="ARBA00022989"/>
    </source>
</evidence>
<evidence type="ECO:0000259" key="7">
    <source>
        <dbReference type="Pfam" id="PF02656"/>
    </source>
</evidence>
<sequence length="123" mass="13380">MTSPRPRRIGVEPEAVPPDSGLQSERTSLSWARTWAVVAANIILVAKLVGELSWAWAAAFSVLVVVPLLALLRVQRRHEQRVGRFVRAGEVEQTQTRHNIGLVGLVIVIAACGLVAIVVTSLR</sequence>
<keyword evidence="9" id="KW-1185">Reference proteome</keyword>
<dbReference type="AlphaFoldDB" id="A0A2S1RBF0"/>
<evidence type="ECO:0000256" key="1">
    <source>
        <dbReference type="ARBA" id="ARBA00004127"/>
    </source>
</evidence>